<proteinExistence type="predicted"/>
<gene>
    <name evidence="2" type="ORF">Tci_526505</name>
</gene>
<dbReference type="AlphaFoldDB" id="A0A699IEX1"/>
<organism evidence="2">
    <name type="scientific">Tanacetum cinerariifolium</name>
    <name type="common">Dalmatian daisy</name>
    <name type="synonym">Chrysanthemum cinerariifolium</name>
    <dbReference type="NCBI Taxonomy" id="118510"/>
    <lineage>
        <taxon>Eukaryota</taxon>
        <taxon>Viridiplantae</taxon>
        <taxon>Streptophyta</taxon>
        <taxon>Embryophyta</taxon>
        <taxon>Tracheophyta</taxon>
        <taxon>Spermatophyta</taxon>
        <taxon>Magnoliopsida</taxon>
        <taxon>eudicotyledons</taxon>
        <taxon>Gunneridae</taxon>
        <taxon>Pentapetalae</taxon>
        <taxon>asterids</taxon>
        <taxon>campanulids</taxon>
        <taxon>Asterales</taxon>
        <taxon>Asteraceae</taxon>
        <taxon>Asteroideae</taxon>
        <taxon>Anthemideae</taxon>
        <taxon>Anthemidinae</taxon>
        <taxon>Tanacetum</taxon>
    </lineage>
</organism>
<sequence length="101" mass="11498">MATLEKWKKRSNANKSNRAKQVYSSNHGTKSYAQSRFEEYNEETGTFPDLVEQFKKKHTKAGKWNSPNEMIAIREAQEGQEGTCLTDAEIVSRVLAIVNNC</sequence>
<accession>A0A699IEX1</accession>
<comment type="caution">
    <text evidence="2">The sequence shown here is derived from an EMBL/GenBank/DDBJ whole genome shotgun (WGS) entry which is preliminary data.</text>
</comment>
<evidence type="ECO:0000313" key="2">
    <source>
        <dbReference type="EMBL" id="GEZ54532.1"/>
    </source>
</evidence>
<evidence type="ECO:0000256" key="1">
    <source>
        <dbReference type="SAM" id="MobiDB-lite"/>
    </source>
</evidence>
<protein>
    <submittedName>
        <fullName evidence="2">Uncharacterized protein</fullName>
    </submittedName>
</protein>
<dbReference type="EMBL" id="BKCJ010292039">
    <property type="protein sequence ID" value="GEZ54532.1"/>
    <property type="molecule type" value="Genomic_DNA"/>
</dbReference>
<name>A0A699IEX1_TANCI</name>
<reference evidence="2" key="1">
    <citation type="journal article" date="2019" name="Sci. Rep.">
        <title>Draft genome of Tanacetum cinerariifolium, the natural source of mosquito coil.</title>
        <authorList>
            <person name="Yamashiro T."/>
            <person name="Shiraishi A."/>
            <person name="Satake H."/>
            <person name="Nakayama K."/>
        </authorList>
    </citation>
    <scope>NUCLEOTIDE SEQUENCE</scope>
</reference>
<feature type="region of interest" description="Disordered" evidence="1">
    <location>
        <begin position="1"/>
        <end position="31"/>
    </location>
</feature>
<feature type="compositionally biased region" description="Polar residues" evidence="1">
    <location>
        <begin position="22"/>
        <end position="31"/>
    </location>
</feature>